<feature type="domain" description="Bet v I/Major latex protein" evidence="4">
    <location>
        <begin position="41"/>
        <end position="103"/>
    </location>
</feature>
<evidence type="ECO:0000256" key="2">
    <source>
        <dbReference type="ARBA" id="ARBA00022821"/>
    </source>
</evidence>
<dbReference type="GO" id="GO:0005634">
    <property type="term" value="C:nucleus"/>
    <property type="evidence" value="ECO:0007669"/>
    <property type="project" value="TreeGrafter"/>
</dbReference>
<dbReference type="Proteomes" id="UP000836841">
    <property type="component" value="Unassembled WGS sequence"/>
</dbReference>
<evidence type="ECO:0000256" key="3">
    <source>
        <dbReference type="ARBA" id="ARBA00023265"/>
    </source>
</evidence>
<evidence type="ECO:0000313" key="5">
    <source>
        <dbReference type="EMBL" id="CAH2057539.1"/>
    </source>
</evidence>
<sequence>MRDEGDETDERDDIAVVEFCTFAKQPRRAIEMNTVVGKWSNYKSVKQRVDAIDKENFSYSYSVIEGEDLMGMLESISYEIKITATPNGGSICRNTSKYHTKGDA</sequence>
<comment type="caution">
    <text evidence="5">The sequence shown here is derived from an EMBL/GenBank/DDBJ whole genome shotgun (WGS) entry which is preliminary data.</text>
</comment>
<keyword evidence="6" id="KW-1185">Reference proteome</keyword>
<dbReference type="PRINTS" id="PR00634">
    <property type="entry name" value="BETALLERGEN"/>
</dbReference>
<dbReference type="PANTHER" id="PTHR31213:SF55">
    <property type="entry name" value="STRESS-INDUCED PROTEIN SAM22"/>
    <property type="match status" value="1"/>
</dbReference>
<accession>A0AAU9S3C6</accession>
<evidence type="ECO:0000313" key="6">
    <source>
        <dbReference type="Proteomes" id="UP000836841"/>
    </source>
</evidence>
<dbReference type="SUPFAM" id="SSF55961">
    <property type="entry name" value="Bet v1-like"/>
    <property type="match status" value="1"/>
</dbReference>
<dbReference type="InterPro" id="IPR050279">
    <property type="entry name" value="Plant_def-hormone_signal"/>
</dbReference>
<dbReference type="AlphaFoldDB" id="A0AAU9S3C6"/>
<dbReference type="GO" id="GO:0005737">
    <property type="term" value="C:cytoplasm"/>
    <property type="evidence" value="ECO:0007669"/>
    <property type="project" value="TreeGrafter"/>
</dbReference>
<dbReference type="EMBL" id="CAJVSB020000685">
    <property type="protein sequence ID" value="CAH2057539.1"/>
    <property type="molecule type" value="Genomic_DNA"/>
</dbReference>
<dbReference type="FunFam" id="3.30.530.20:FF:000007">
    <property type="entry name" value="Major pollen allergen Bet v 1-A"/>
    <property type="match status" value="1"/>
</dbReference>
<reference evidence="5 6" key="1">
    <citation type="submission" date="2022-03" db="EMBL/GenBank/DDBJ databases">
        <authorList>
            <person name="Nunn A."/>
            <person name="Chopra R."/>
            <person name="Nunn A."/>
            <person name="Contreras Garrido A."/>
        </authorList>
    </citation>
    <scope>NUCLEOTIDE SEQUENCE [LARGE SCALE GENOMIC DNA]</scope>
</reference>
<dbReference type="Pfam" id="PF00407">
    <property type="entry name" value="Bet_v_1"/>
    <property type="match status" value="1"/>
</dbReference>
<protein>
    <recommendedName>
        <fullName evidence="4">Bet v I/Major latex protein domain-containing protein</fullName>
    </recommendedName>
</protein>
<keyword evidence="2" id="KW-0611">Plant defense</keyword>
<evidence type="ECO:0000256" key="1">
    <source>
        <dbReference type="ARBA" id="ARBA00009744"/>
    </source>
</evidence>
<name>A0AAU9S3C6_THLAR</name>
<dbReference type="InterPro" id="IPR023393">
    <property type="entry name" value="START-like_dom_sf"/>
</dbReference>
<evidence type="ECO:0000259" key="4">
    <source>
        <dbReference type="Pfam" id="PF00407"/>
    </source>
</evidence>
<dbReference type="GO" id="GO:0038023">
    <property type="term" value="F:signaling receptor activity"/>
    <property type="evidence" value="ECO:0007669"/>
    <property type="project" value="InterPro"/>
</dbReference>
<organism evidence="5 6">
    <name type="scientific">Thlaspi arvense</name>
    <name type="common">Field penny-cress</name>
    <dbReference type="NCBI Taxonomy" id="13288"/>
    <lineage>
        <taxon>Eukaryota</taxon>
        <taxon>Viridiplantae</taxon>
        <taxon>Streptophyta</taxon>
        <taxon>Embryophyta</taxon>
        <taxon>Tracheophyta</taxon>
        <taxon>Spermatophyta</taxon>
        <taxon>Magnoliopsida</taxon>
        <taxon>eudicotyledons</taxon>
        <taxon>Gunneridae</taxon>
        <taxon>Pentapetalae</taxon>
        <taxon>rosids</taxon>
        <taxon>malvids</taxon>
        <taxon>Brassicales</taxon>
        <taxon>Brassicaceae</taxon>
        <taxon>Thlaspideae</taxon>
        <taxon>Thlaspi</taxon>
    </lineage>
</organism>
<keyword evidence="3" id="KW-0568">Pathogenesis-related protein</keyword>
<dbReference type="GO" id="GO:0004864">
    <property type="term" value="F:protein phosphatase inhibitor activity"/>
    <property type="evidence" value="ECO:0007669"/>
    <property type="project" value="InterPro"/>
</dbReference>
<comment type="similarity">
    <text evidence="1">Belongs to the BetVI family.</text>
</comment>
<proteinExistence type="inferred from homology"/>
<dbReference type="Gene3D" id="3.30.530.20">
    <property type="match status" value="1"/>
</dbReference>
<dbReference type="PANTHER" id="PTHR31213">
    <property type="entry name" value="OS08G0374000 PROTEIN-RELATED"/>
    <property type="match status" value="1"/>
</dbReference>
<gene>
    <name evidence="5" type="ORF">TAV2_LOCUS12200</name>
</gene>
<dbReference type="GO" id="GO:0010427">
    <property type="term" value="F:abscisic acid binding"/>
    <property type="evidence" value="ECO:0007669"/>
    <property type="project" value="InterPro"/>
</dbReference>
<dbReference type="InterPro" id="IPR000916">
    <property type="entry name" value="Bet_v_I/MLP"/>
</dbReference>
<dbReference type="CDD" id="cd07816">
    <property type="entry name" value="Bet_v1-like"/>
    <property type="match status" value="1"/>
</dbReference>
<dbReference type="GO" id="GO:0006952">
    <property type="term" value="P:defense response"/>
    <property type="evidence" value="ECO:0007669"/>
    <property type="project" value="UniProtKB-KW"/>
</dbReference>
<dbReference type="InterPro" id="IPR024949">
    <property type="entry name" value="Bet_v_I_allergen"/>
</dbReference>
<dbReference type="GO" id="GO:0009738">
    <property type="term" value="P:abscisic acid-activated signaling pathway"/>
    <property type="evidence" value="ECO:0007669"/>
    <property type="project" value="InterPro"/>
</dbReference>